<feature type="transmembrane region" description="Helical" evidence="11">
    <location>
        <begin position="6"/>
        <end position="31"/>
    </location>
</feature>
<keyword evidence="5" id="KW-0677">Repeat</keyword>
<dbReference type="InterPro" id="IPR036318">
    <property type="entry name" value="FAD-bd_PCMH-like_sf"/>
</dbReference>
<evidence type="ECO:0000259" key="13">
    <source>
        <dbReference type="PROSITE" id="PS51846"/>
    </source>
</evidence>
<reference evidence="14 15" key="1">
    <citation type="submission" date="2018-07" db="EMBL/GenBank/DDBJ databases">
        <title>Anaerosacharophilus polymeroproducens gen. nov. sp. nov., an anaerobic bacterium isolated from salt field.</title>
        <authorList>
            <person name="Kim W."/>
            <person name="Yang S.-H."/>
            <person name="Oh J."/>
            <person name="Lee J.-H."/>
            <person name="Kwon K.K."/>
        </authorList>
    </citation>
    <scope>NUCLEOTIDE SEQUENCE [LARGE SCALE GENOMIC DNA]</scope>
    <source>
        <strain evidence="14 15">MCWD5</strain>
    </source>
</reference>
<feature type="transmembrane region" description="Helical" evidence="11">
    <location>
        <begin position="108"/>
        <end position="128"/>
    </location>
</feature>
<feature type="transmembrane region" description="Helical" evidence="11">
    <location>
        <begin position="140"/>
        <end position="162"/>
    </location>
</feature>
<evidence type="ECO:0000256" key="6">
    <source>
        <dbReference type="ARBA" id="ARBA00022989"/>
    </source>
</evidence>
<evidence type="ECO:0000313" key="15">
    <source>
        <dbReference type="Proteomes" id="UP000255036"/>
    </source>
</evidence>
<comment type="similarity">
    <text evidence="2">Belongs to the UPF0053 family.</text>
</comment>
<protein>
    <submittedName>
        <fullName evidence="14">HlyC/CorC family transporter</fullName>
    </submittedName>
</protein>
<dbReference type="InterPro" id="IPR051676">
    <property type="entry name" value="UPF0053_domain"/>
</dbReference>
<dbReference type="Pfam" id="PF01595">
    <property type="entry name" value="CNNM"/>
    <property type="match status" value="1"/>
</dbReference>
<organism evidence="14 15">
    <name type="scientific">Anaerosacchariphilus polymeriproducens</name>
    <dbReference type="NCBI Taxonomy" id="1812858"/>
    <lineage>
        <taxon>Bacteria</taxon>
        <taxon>Bacillati</taxon>
        <taxon>Bacillota</taxon>
        <taxon>Clostridia</taxon>
        <taxon>Lachnospirales</taxon>
        <taxon>Lachnospiraceae</taxon>
        <taxon>Anaerosacchariphilus</taxon>
    </lineage>
</organism>
<dbReference type="Pfam" id="PF00571">
    <property type="entry name" value="CBS"/>
    <property type="match status" value="1"/>
</dbReference>
<dbReference type="OrthoDB" id="9798188at2"/>
<dbReference type="AlphaFoldDB" id="A0A371ASM7"/>
<name>A0A371ASM7_9FIRM</name>
<dbReference type="InterPro" id="IPR005170">
    <property type="entry name" value="Transptr-assoc_dom"/>
</dbReference>
<dbReference type="GO" id="GO:0050660">
    <property type="term" value="F:flavin adenine dinucleotide binding"/>
    <property type="evidence" value="ECO:0007669"/>
    <property type="project" value="InterPro"/>
</dbReference>
<evidence type="ECO:0000256" key="7">
    <source>
        <dbReference type="ARBA" id="ARBA00023122"/>
    </source>
</evidence>
<keyword evidence="6 10" id="KW-1133">Transmembrane helix</keyword>
<dbReference type="InterPro" id="IPR002550">
    <property type="entry name" value="CNNM"/>
</dbReference>
<feature type="domain" description="CBS" evidence="12">
    <location>
        <begin position="289"/>
        <end position="347"/>
    </location>
</feature>
<comment type="caution">
    <text evidence="14">The sequence shown here is derived from an EMBL/GenBank/DDBJ whole genome shotgun (WGS) entry which is preliminary data.</text>
</comment>
<dbReference type="InterPro" id="IPR000644">
    <property type="entry name" value="CBS_dom"/>
</dbReference>
<keyword evidence="7 9" id="KW-0129">CBS domain</keyword>
<dbReference type="PANTHER" id="PTHR43099:SF2">
    <property type="entry name" value="UPF0053 PROTEIN YRKA"/>
    <property type="match status" value="1"/>
</dbReference>
<dbReference type="InterPro" id="IPR044751">
    <property type="entry name" value="Ion_transp-like_CBS"/>
</dbReference>
<comment type="subcellular location">
    <subcellularLocation>
        <location evidence="1">Cell membrane</location>
        <topology evidence="1">Multi-pass membrane protein</topology>
    </subcellularLocation>
</comment>
<accession>A0A371ASM7</accession>
<feature type="domain" description="CNNM transmembrane" evidence="13">
    <location>
        <begin position="2"/>
        <end position="206"/>
    </location>
</feature>
<dbReference type="Gene3D" id="3.30.465.10">
    <property type="match status" value="1"/>
</dbReference>
<evidence type="ECO:0000256" key="10">
    <source>
        <dbReference type="PROSITE-ProRule" id="PRU01193"/>
    </source>
</evidence>
<dbReference type="EMBL" id="QRCT01000049">
    <property type="protein sequence ID" value="RDU22574.1"/>
    <property type="molecule type" value="Genomic_DNA"/>
</dbReference>
<evidence type="ECO:0000256" key="5">
    <source>
        <dbReference type="ARBA" id="ARBA00022737"/>
    </source>
</evidence>
<dbReference type="Gene3D" id="3.10.580.10">
    <property type="entry name" value="CBS-domain"/>
    <property type="match status" value="1"/>
</dbReference>
<gene>
    <name evidence="14" type="ORF">DWV06_14950</name>
</gene>
<dbReference type="CDD" id="cd04590">
    <property type="entry name" value="CBS_pair_CorC_HlyC_assoc"/>
    <property type="match status" value="1"/>
</dbReference>
<dbReference type="GO" id="GO:0005886">
    <property type="term" value="C:plasma membrane"/>
    <property type="evidence" value="ECO:0007669"/>
    <property type="project" value="UniProtKB-SubCell"/>
</dbReference>
<keyword evidence="3" id="KW-1003">Cell membrane</keyword>
<dbReference type="Pfam" id="PF03471">
    <property type="entry name" value="CorC_HlyC"/>
    <property type="match status" value="1"/>
</dbReference>
<evidence type="ECO:0000313" key="14">
    <source>
        <dbReference type="EMBL" id="RDU22574.1"/>
    </source>
</evidence>
<dbReference type="InterPro" id="IPR016169">
    <property type="entry name" value="FAD-bd_PCMH_sub2"/>
</dbReference>
<dbReference type="PROSITE" id="PS51846">
    <property type="entry name" value="CNNM"/>
    <property type="match status" value="1"/>
</dbReference>
<evidence type="ECO:0000256" key="9">
    <source>
        <dbReference type="PROSITE-ProRule" id="PRU00703"/>
    </source>
</evidence>
<dbReference type="PROSITE" id="PS51371">
    <property type="entry name" value="CBS"/>
    <property type="match status" value="1"/>
</dbReference>
<proteinExistence type="inferred from homology"/>
<evidence type="ECO:0000256" key="4">
    <source>
        <dbReference type="ARBA" id="ARBA00022692"/>
    </source>
</evidence>
<dbReference type="Proteomes" id="UP000255036">
    <property type="component" value="Unassembled WGS sequence"/>
</dbReference>
<sequence length="441" mass="49629">MLKDPIIWNIIVQLILIALNAIFACAEIAVISMNDNKLAKLAAKGDKRAIRLEVLTSQPARFLATIQVAITISGFLGSAFAADNFSDKLVNLLLNLGVTMSEKTLNTISVIFITLILSYFTLVFGELVPKRVAMKKAEPLALGMSALISFISKVFAPIVWVLTNSTNLILRLCGIDPNGEDEEVSEEEIRMLVDVGSQKGVIDLTEKEMIQNVFEFDDLTVGEFTTHRTEISLLWMDEDIDQWEQTIHESRHSLYPVCDESVDNVVGILNAKDYFRIKNKTKESIMQEAIKPAYFIPESVRADVLFRKMKQTRNHFAVVLDEYGGMLGIVTMNDLLEQLVGDLENEISHEEETQIIERIDSETWKIHGSAPIDVVEKILEIKLPDDEYDTFGGMVFGFYGSIPDDGSQFEIDLEGMHVKVVDIKEHRIEKAIVCLEKEIPQ</sequence>
<dbReference type="InterPro" id="IPR046342">
    <property type="entry name" value="CBS_dom_sf"/>
</dbReference>
<evidence type="ECO:0000256" key="8">
    <source>
        <dbReference type="ARBA" id="ARBA00023136"/>
    </source>
</evidence>
<keyword evidence="15" id="KW-1185">Reference proteome</keyword>
<feature type="transmembrane region" description="Helical" evidence="11">
    <location>
        <begin position="62"/>
        <end position="82"/>
    </location>
</feature>
<evidence type="ECO:0000256" key="1">
    <source>
        <dbReference type="ARBA" id="ARBA00004651"/>
    </source>
</evidence>
<dbReference type="FunFam" id="3.10.580.10:FF:000002">
    <property type="entry name" value="Magnesium/cobalt efflux protein CorC"/>
    <property type="match status" value="1"/>
</dbReference>
<evidence type="ECO:0000256" key="2">
    <source>
        <dbReference type="ARBA" id="ARBA00006337"/>
    </source>
</evidence>
<dbReference type="SUPFAM" id="SSF54631">
    <property type="entry name" value="CBS-domain pair"/>
    <property type="match status" value="1"/>
</dbReference>
<evidence type="ECO:0000256" key="3">
    <source>
        <dbReference type="ARBA" id="ARBA00022475"/>
    </source>
</evidence>
<keyword evidence="4 10" id="KW-0812">Transmembrane</keyword>
<dbReference type="PANTHER" id="PTHR43099">
    <property type="entry name" value="UPF0053 PROTEIN YRKA"/>
    <property type="match status" value="1"/>
</dbReference>
<dbReference type="PROSITE" id="PS51257">
    <property type="entry name" value="PROKAR_LIPOPROTEIN"/>
    <property type="match status" value="1"/>
</dbReference>
<keyword evidence="8 10" id="KW-0472">Membrane</keyword>
<dbReference type="SUPFAM" id="SSF56176">
    <property type="entry name" value="FAD-binding/transporter-associated domain-like"/>
    <property type="match status" value="1"/>
</dbReference>
<dbReference type="SMART" id="SM01091">
    <property type="entry name" value="CorC_HlyC"/>
    <property type="match status" value="1"/>
</dbReference>
<evidence type="ECO:0000259" key="12">
    <source>
        <dbReference type="PROSITE" id="PS51371"/>
    </source>
</evidence>
<evidence type="ECO:0000256" key="11">
    <source>
        <dbReference type="SAM" id="Phobius"/>
    </source>
</evidence>